<sequence length="41" mass="4778">MAPNKENIVPTNVYFEKRAVHCTVEKGTSLKIDLLIINYWK</sequence>
<accession>A0ABW4SI84</accession>
<dbReference type="EMBL" id="JBHUGI010000034">
    <property type="protein sequence ID" value="MFD1929278.1"/>
    <property type="molecule type" value="Genomic_DNA"/>
</dbReference>
<evidence type="ECO:0000313" key="1">
    <source>
        <dbReference type="EMBL" id="MFD1929278.1"/>
    </source>
</evidence>
<proteinExistence type="predicted"/>
<comment type="caution">
    <text evidence="1">The sequence shown here is derived from an EMBL/GenBank/DDBJ whole genome shotgun (WGS) entry which is preliminary data.</text>
</comment>
<gene>
    <name evidence="1" type="ORF">ACFSFY_14645</name>
</gene>
<dbReference type="RefSeq" id="WP_381539281.1">
    <property type="nucleotide sequence ID" value="NZ_JBHUGI010000034.1"/>
</dbReference>
<protein>
    <submittedName>
        <fullName evidence="1">Uncharacterized protein</fullName>
    </submittedName>
</protein>
<evidence type="ECO:0000313" key="2">
    <source>
        <dbReference type="Proteomes" id="UP001597218"/>
    </source>
</evidence>
<name>A0ABW4SI84_9BACL</name>
<organism evidence="1 2">
    <name type="scientific">Sporosarcina siberiensis</name>
    <dbReference type="NCBI Taxonomy" id="1365606"/>
    <lineage>
        <taxon>Bacteria</taxon>
        <taxon>Bacillati</taxon>
        <taxon>Bacillota</taxon>
        <taxon>Bacilli</taxon>
        <taxon>Bacillales</taxon>
        <taxon>Caryophanaceae</taxon>
        <taxon>Sporosarcina</taxon>
    </lineage>
</organism>
<dbReference type="Proteomes" id="UP001597218">
    <property type="component" value="Unassembled WGS sequence"/>
</dbReference>
<keyword evidence="2" id="KW-1185">Reference proteome</keyword>
<reference evidence="2" key="1">
    <citation type="journal article" date="2019" name="Int. J. Syst. Evol. Microbiol.">
        <title>The Global Catalogue of Microorganisms (GCM) 10K type strain sequencing project: providing services to taxonomists for standard genome sequencing and annotation.</title>
        <authorList>
            <consortium name="The Broad Institute Genomics Platform"/>
            <consortium name="The Broad Institute Genome Sequencing Center for Infectious Disease"/>
            <person name="Wu L."/>
            <person name="Ma J."/>
        </authorList>
    </citation>
    <scope>NUCLEOTIDE SEQUENCE [LARGE SCALE GENOMIC DNA]</scope>
    <source>
        <strain evidence="2">CGMCC 4.7177</strain>
    </source>
</reference>